<dbReference type="RefSeq" id="WP_187468525.1">
    <property type="nucleotide sequence ID" value="NZ_JACSIT010000153.1"/>
</dbReference>
<gene>
    <name evidence="2" type="ORF">H9S92_20250</name>
</gene>
<name>A0A923PQ56_9BACT</name>
<dbReference type="Pfam" id="PF20033">
    <property type="entry name" value="DUF6438"/>
    <property type="match status" value="1"/>
</dbReference>
<sequence>MRPLPYHFLRPLRLTARCGLLGLGLTLLLFTACDPALLLGPQASNVSKYQLRASYYRGACYGRCEVFRLDVYDNGLLLFKGERFTERPGLWQKNVDRRRVTGLLDSMERADFENYPRAFVSQIADAPATEVTYYDAAGRAYQTSFKENAPAELEAIGDALRRLAELPGYRQVSDSIPGLQLLPQANQAREEIIVQLREGVDAAAWVIAYGKQNVELKQRLAPNSPYYLLTADPNIMGTEELLTFLRQDQAVLSAQKNQSVGPR</sequence>
<dbReference type="Proteomes" id="UP000650081">
    <property type="component" value="Unassembled WGS sequence"/>
</dbReference>
<evidence type="ECO:0000259" key="1">
    <source>
        <dbReference type="Pfam" id="PF20033"/>
    </source>
</evidence>
<dbReference type="AlphaFoldDB" id="A0A923PQ56"/>
<dbReference type="EMBL" id="JACSIT010000153">
    <property type="protein sequence ID" value="MBC6996515.1"/>
    <property type="molecule type" value="Genomic_DNA"/>
</dbReference>
<dbReference type="PROSITE" id="PS51257">
    <property type="entry name" value="PROKAR_LIPOPROTEIN"/>
    <property type="match status" value="1"/>
</dbReference>
<protein>
    <recommendedName>
        <fullName evidence="1">DUF6438 domain-containing protein</fullName>
    </recommendedName>
</protein>
<reference evidence="2" key="1">
    <citation type="submission" date="2020-08" db="EMBL/GenBank/DDBJ databases">
        <title>Lewinella bacteria from marine environments.</title>
        <authorList>
            <person name="Zhong Y."/>
        </authorList>
    </citation>
    <scope>NUCLEOTIDE SEQUENCE</scope>
    <source>
        <strain evidence="2">KCTC 42187</strain>
    </source>
</reference>
<feature type="domain" description="DUF6438" evidence="1">
    <location>
        <begin position="54"/>
        <end position="163"/>
    </location>
</feature>
<keyword evidence="3" id="KW-1185">Reference proteome</keyword>
<accession>A0A923PQ56</accession>
<evidence type="ECO:0000313" key="2">
    <source>
        <dbReference type="EMBL" id="MBC6996515.1"/>
    </source>
</evidence>
<evidence type="ECO:0000313" key="3">
    <source>
        <dbReference type="Proteomes" id="UP000650081"/>
    </source>
</evidence>
<proteinExistence type="predicted"/>
<dbReference type="InterPro" id="IPR045497">
    <property type="entry name" value="DUF6438"/>
</dbReference>
<comment type="caution">
    <text evidence="2">The sequence shown here is derived from an EMBL/GenBank/DDBJ whole genome shotgun (WGS) entry which is preliminary data.</text>
</comment>
<organism evidence="2 3">
    <name type="scientific">Neolewinella lacunae</name>
    <dbReference type="NCBI Taxonomy" id="1517758"/>
    <lineage>
        <taxon>Bacteria</taxon>
        <taxon>Pseudomonadati</taxon>
        <taxon>Bacteroidota</taxon>
        <taxon>Saprospiria</taxon>
        <taxon>Saprospirales</taxon>
        <taxon>Lewinellaceae</taxon>
        <taxon>Neolewinella</taxon>
    </lineage>
</organism>